<sequence length="327" mass="35001">MKAAMAVGAGAVEARWGWRDCVSQVQQLEWMMVVSLQQRLWREDARNKLCGGVVVVARRGGYGGSCADVSAGASWLLIPTCNGGAGTSMVVAYVAGEGGVRDGAIGCEKKMVAPPLLQIGGGRRGDGGDGCHGDGRRWRLGFGRLKSFKHFKNWYFKVVVKEGGKPHFLNADGSTKCPFSWTSNPSRYKDMGIEELSASDKEVVGMLLKFVDKLPTKGLVRVYNSVHPIIDIEGHIAQSGKKNLPLFQSLRKEMAAKAKAAGKADVPNLQESVVEVHVHGGTKRKAELPPRPGKGKDVKKIRAALLGMASEAGSASGEKGPEVGPYF</sequence>
<proteinExistence type="predicted"/>
<keyword evidence="2" id="KW-1185">Reference proteome</keyword>
<evidence type="ECO:0000313" key="1">
    <source>
        <dbReference type="EMBL" id="QCD92805.1"/>
    </source>
</evidence>
<gene>
    <name evidence="1" type="ORF">DEO72_LG5g874</name>
</gene>
<reference evidence="1 2" key="1">
    <citation type="submission" date="2019-04" db="EMBL/GenBank/DDBJ databases">
        <title>An improved genome assembly and genetic linkage map for asparagus bean, Vigna unguiculata ssp. sesquipedialis.</title>
        <authorList>
            <person name="Xia Q."/>
            <person name="Zhang R."/>
            <person name="Dong Y."/>
        </authorList>
    </citation>
    <scope>NUCLEOTIDE SEQUENCE [LARGE SCALE GENOMIC DNA]</scope>
    <source>
        <tissue evidence="1">Leaf</tissue>
    </source>
</reference>
<dbReference type="Proteomes" id="UP000501690">
    <property type="component" value="Linkage Group LG5"/>
</dbReference>
<organism evidence="1 2">
    <name type="scientific">Vigna unguiculata</name>
    <name type="common">Cowpea</name>
    <dbReference type="NCBI Taxonomy" id="3917"/>
    <lineage>
        <taxon>Eukaryota</taxon>
        <taxon>Viridiplantae</taxon>
        <taxon>Streptophyta</taxon>
        <taxon>Embryophyta</taxon>
        <taxon>Tracheophyta</taxon>
        <taxon>Spermatophyta</taxon>
        <taxon>Magnoliopsida</taxon>
        <taxon>eudicotyledons</taxon>
        <taxon>Gunneridae</taxon>
        <taxon>Pentapetalae</taxon>
        <taxon>rosids</taxon>
        <taxon>fabids</taxon>
        <taxon>Fabales</taxon>
        <taxon>Fabaceae</taxon>
        <taxon>Papilionoideae</taxon>
        <taxon>50 kb inversion clade</taxon>
        <taxon>NPAAA clade</taxon>
        <taxon>indigoferoid/millettioid clade</taxon>
        <taxon>Phaseoleae</taxon>
        <taxon>Vigna</taxon>
    </lineage>
</organism>
<name>A0A4D6LVW6_VIGUN</name>
<dbReference type="AlphaFoldDB" id="A0A4D6LVW6"/>
<dbReference type="EMBL" id="CP039349">
    <property type="protein sequence ID" value="QCD92805.1"/>
    <property type="molecule type" value="Genomic_DNA"/>
</dbReference>
<accession>A0A4D6LVW6</accession>
<evidence type="ECO:0000313" key="2">
    <source>
        <dbReference type="Proteomes" id="UP000501690"/>
    </source>
</evidence>
<protein>
    <submittedName>
        <fullName evidence="1">Uncharacterized protein</fullName>
    </submittedName>
</protein>